<comment type="similarity">
    <text evidence="1 4">Belongs to the peptidase S26 family.</text>
</comment>
<comment type="caution">
    <text evidence="6">The sequence shown here is derived from an EMBL/GenBank/DDBJ whole genome shotgun (WGS) entry which is preliminary data.</text>
</comment>
<dbReference type="GO" id="GO:0004252">
    <property type="term" value="F:serine-type endopeptidase activity"/>
    <property type="evidence" value="ECO:0007669"/>
    <property type="project" value="InterPro"/>
</dbReference>
<keyword evidence="7" id="KW-1185">Reference proteome</keyword>
<gene>
    <name evidence="6" type="ORF">A7A78_07080</name>
</gene>
<dbReference type="InterPro" id="IPR036286">
    <property type="entry name" value="LexA/Signal_pep-like_sf"/>
</dbReference>
<dbReference type="Gene3D" id="2.10.109.10">
    <property type="entry name" value="Umud Fragment, subunit A"/>
    <property type="match status" value="2"/>
</dbReference>
<dbReference type="RefSeq" id="WP_068762999.1">
    <property type="nucleotide sequence ID" value="NZ_LXIE01000049.1"/>
</dbReference>
<dbReference type="Pfam" id="PF10502">
    <property type="entry name" value="Peptidase_S26"/>
    <property type="match status" value="2"/>
</dbReference>
<dbReference type="PANTHER" id="PTHR43390:SF1">
    <property type="entry name" value="CHLOROPLAST PROCESSING PEPTIDASE"/>
    <property type="match status" value="1"/>
</dbReference>
<dbReference type="AlphaFoldDB" id="A0A1A9LC95"/>
<proteinExistence type="inferred from homology"/>
<reference evidence="6 7" key="1">
    <citation type="submission" date="2016-05" db="EMBL/GenBank/DDBJ databases">
        <title>Genome sequencing of Vitellibacter soesokkakensis RSSK-12.</title>
        <authorList>
            <person name="Thevarajoo S."/>
            <person name="Selvaratnam C."/>
            <person name="Goh K.M."/>
            <person name="Chan K.-G."/>
            <person name="Chong C.S."/>
        </authorList>
    </citation>
    <scope>NUCLEOTIDE SEQUENCE [LARGE SCALE GENOMIC DNA]</scope>
    <source>
        <strain evidence="6 7">RSSK-12</strain>
    </source>
</reference>
<feature type="domain" description="Peptidase S26" evidence="5">
    <location>
        <begin position="448"/>
        <end position="487"/>
    </location>
</feature>
<dbReference type="NCBIfam" id="TIGR02227">
    <property type="entry name" value="sigpep_I_bact"/>
    <property type="match status" value="1"/>
</dbReference>
<feature type="transmembrane region" description="Helical" evidence="4">
    <location>
        <begin position="85"/>
        <end position="104"/>
    </location>
</feature>
<sequence>MSWTGWFIFFLVVQVIHFAGTWKLYQIAGRKAWEAAVPVYNSVVLMKIINRPWWWTILLFVPIVNLIMFPVVWVETLRSFGRNSTTDTILGIVTLGLYIYYINYTQKVSYIQDRSLKPRTSTGEWVSSILFAVVAATIVHTYIMQPFTIPSSSLEKTLLVGDFLFVSKFHYGARTPMTPIAFPMVHDTIPVVGTKSYLSKPQIPYFRFPGFQEIKRNDIVVFNWPVDTLIDIRPGHMRGSLQKPIDKESNYVKRCVGLPGDSLEVRDGYVFIDGLQNDLPDRARVQHSYWVKYKNPNMRLSDEQLYLQYGITDATSEYDQETGEFKIAAVTEEAAARLKNNPNIESIRRDISPKGEMEIQRYLDENNRIVENNKVMFPNNGLVNWNNSNFGPIYIPEAGAKVAITPETISLYKRIIEVYEGSELGITNKITQSGTQVMLNGQPITEYTFKMDYYWMMGDNRDNSQDARTWGFVPFNHVVGKPVFIWMSWDSNAKGIANKIRWERLFTTVGGSGKPISYLMYFVIAVIGWFAFDFWRKRKKGAKK</sequence>
<comment type="caution">
    <text evidence="4">Lacks conserved residue(s) required for the propagation of feature annotation.</text>
</comment>
<dbReference type="PRINTS" id="PR00727">
    <property type="entry name" value="LEADERPTASE"/>
</dbReference>
<evidence type="ECO:0000313" key="7">
    <source>
        <dbReference type="Proteomes" id="UP000077552"/>
    </source>
</evidence>
<keyword evidence="4" id="KW-0812">Transmembrane</keyword>
<protein>
    <recommendedName>
        <fullName evidence="2 4">Signal peptidase I</fullName>
        <ecNumber evidence="4">3.4.21.89</ecNumber>
    </recommendedName>
</protein>
<dbReference type="EC" id="3.4.21.89" evidence="4"/>
<accession>A0A1A9LC95</accession>
<keyword evidence="4" id="KW-0472">Membrane</keyword>
<organism evidence="6 7">
    <name type="scientific">Aequorivita soesokkakensis</name>
    <dbReference type="NCBI Taxonomy" id="1385699"/>
    <lineage>
        <taxon>Bacteria</taxon>
        <taxon>Pseudomonadati</taxon>
        <taxon>Bacteroidota</taxon>
        <taxon>Flavobacteriia</taxon>
        <taxon>Flavobacteriales</taxon>
        <taxon>Flavobacteriaceae</taxon>
        <taxon>Aequorivita</taxon>
    </lineage>
</organism>
<comment type="catalytic activity">
    <reaction evidence="4">
        <text>Cleavage of hydrophobic, N-terminal signal or leader sequences from secreted and periplasmic proteins.</text>
        <dbReference type="EC" id="3.4.21.89"/>
    </reaction>
</comment>
<name>A0A1A9LC95_9FLAO</name>
<feature type="active site" evidence="3">
    <location>
        <position position="153"/>
    </location>
</feature>
<dbReference type="Pfam" id="PF18936">
    <property type="entry name" value="DUF5684"/>
    <property type="match status" value="1"/>
</dbReference>
<evidence type="ECO:0000256" key="3">
    <source>
        <dbReference type="PIRSR" id="PIRSR600223-1"/>
    </source>
</evidence>
<feature type="transmembrane region" description="Helical" evidence="4">
    <location>
        <begin position="518"/>
        <end position="535"/>
    </location>
</feature>
<dbReference type="GO" id="GO:0006465">
    <property type="term" value="P:signal peptide processing"/>
    <property type="evidence" value="ECO:0007669"/>
    <property type="project" value="InterPro"/>
</dbReference>
<keyword evidence="4" id="KW-0378">Hydrolase</keyword>
<feature type="transmembrane region" description="Helical" evidence="4">
    <location>
        <begin position="53"/>
        <end position="73"/>
    </location>
</feature>
<feature type="transmembrane region" description="Helical" evidence="4">
    <location>
        <begin position="125"/>
        <end position="143"/>
    </location>
</feature>
<dbReference type="OrthoDB" id="9802919at2"/>
<dbReference type="InterPro" id="IPR019533">
    <property type="entry name" value="Peptidase_S26"/>
</dbReference>
<keyword evidence="4" id="KW-1133">Transmembrane helix</keyword>
<dbReference type="STRING" id="1385699.A7A78_07080"/>
<dbReference type="InterPro" id="IPR043739">
    <property type="entry name" value="DUF5684"/>
</dbReference>
<evidence type="ECO:0000256" key="2">
    <source>
        <dbReference type="ARBA" id="ARBA00019232"/>
    </source>
</evidence>
<dbReference type="SUPFAM" id="SSF51306">
    <property type="entry name" value="LexA/Signal peptidase"/>
    <property type="match status" value="2"/>
</dbReference>
<feature type="domain" description="Peptidase S26" evidence="5">
    <location>
        <begin position="124"/>
        <end position="278"/>
    </location>
</feature>
<dbReference type="GO" id="GO:0009003">
    <property type="term" value="F:signal peptidase activity"/>
    <property type="evidence" value="ECO:0007669"/>
    <property type="project" value="UniProtKB-EC"/>
</dbReference>
<keyword evidence="4" id="KW-0645">Protease</keyword>
<dbReference type="CDD" id="cd06530">
    <property type="entry name" value="S26_SPase_I"/>
    <property type="match status" value="2"/>
</dbReference>
<evidence type="ECO:0000259" key="5">
    <source>
        <dbReference type="Pfam" id="PF10502"/>
    </source>
</evidence>
<dbReference type="EMBL" id="LXIE01000049">
    <property type="protein sequence ID" value="OAD90302.1"/>
    <property type="molecule type" value="Genomic_DNA"/>
</dbReference>
<evidence type="ECO:0000256" key="4">
    <source>
        <dbReference type="RuleBase" id="RU362042"/>
    </source>
</evidence>
<comment type="subcellular location">
    <subcellularLocation>
        <location evidence="4">Membrane</location>
        <topology evidence="4">Single-pass type II membrane protein</topology>
    </subcellularLocation>
</comment>
<dbReference type="InterPro" id="IPR000223">
    <property type="entry name" value="Pept_S26A_signal_pept_1"/>
</dbReference>
<evidence type="ECO:0000256" key="1">
    <source>
        <dbReference type="ARBA" id="ARBA00009370"/>
    </source>
</evidence>
<dbReference type="Proteomes" id="UP000077552">
    <property type="component" value="Unassembled WGS sequence"/>
</dbReference>
<feature type="transmembrane region" description="Helical" evidence="4">
    <location>
        <begin position="6"/>
        <end position="25"/>
    </location>
</feature>
<dbReference type="GO" id="GO:0016020">
    <property type="term" value="C:membrane"/>
    <property type="evidence" value="ECO:0007669"/>
    <property type="project" value="UniProtKB-SubCell"/>
</dbReference>
<feature type="active site" evidence="3">
    <location>
        <position position="253"/>
    </location>
</feature>
<evidence type="ECO:0000313" key="6">
    <source>
        <dbReference type="EMBL" id="OAD90302.1"/>
    </source>
</evidence>
<dbReference type="PANTHER" id="PTHR43390">
    <property type="entry name" value="SIGNAL PEPTIDASE I"/>
    <property type="match status" value="1"/>
</dbReference>